<keyword evidence="1" id="KW-1015">Disulfide bond</keyword>
<evidence type="ECO:0000259" key="2">
    <source>
        <dbReference type="PROSITE" id="PS50835"/>
    </source>
</evidence>
<feature type="domain" description="Ig-like" evidence="2">
    <location>
        <begin position="36"/>
        <end position="134"/>
    </location>
</feature>
<dbReference type="EnsemblMetazoa" id="AMAM011715-RA">
    <property type="protein sequence ID" value="AMAM011715-PA"/>
    <property type="gene ID" value="AMAM011715"/>
</dbReference>
<dbReference type="SUPFAM" id="SSF48726">
    <property type="entry name" value="Immunoglobulin"/>
    <property type="match status" value="1"/>
</dbReference>
<evidence type="ECO:0000313" key="3">
    <source>
        <dbReference type="EnsemblMetazoa" id="AMAM011715-PA"/>
    </source>
</evidence>
<dbReference type="Proteomes" id="UP000075901">
    <property type="component" value="Unassembled WGS sequence"/>
</dbReference>
<dbReference type="Gene3D" id="2.60.40.10">
    <property type="entry name" value="Immunoglobulins"/>
    <property type="match status" value="1"/>
</dbReference>
<reference evidence="4" key="1">
    <citation type="submission" date="2013-09" db="EMBL/GenBank/DDBJ databases">
        <title>The Genome Sequence of Anopheles maculatus species B.</title>
        <authorList>
            <consortium name="The Broad Institute Genomics Platform"/>
            <person name="Neafsey D.E."/>
            <person name="Besansky N."/>
            <person name="Howell P."/>
            <person name="Walton C."/>
            <person name="Young S.K."/>
            <person name="Zeng Q."/>
            <person name="Gargeya S."/>
            <person name="Fitzgerald M."/>
            <person name="Haas B."/>
            <person name="Abouelleil A."/>
            <person name="Allen A.W."/>
            <person name="Alvarado L."/>
            <person name="Arachchi H.M."/>
            <person name="Berlin A.M."/>
            <person name="Chapman S.B."/>
            <person name="Gainer-Dewar J."/>
            <person name="Goldberg J."/>
            <person name="Griggs A."/>
            <person name="Gujja S."/>
            <person name="Hansen M."/>
            <person name="Howarth C."/>
            <person name="Imamovic A."/>
            <person name="Ireland A."/>
            <person name="Larimer J."/>
            <person name="McCowan C."/>
            <person name="Murphy C."/>
            <person name="Pearson M."/>
            <person name="Poon T.W."/>
            <person name="Priest M."/>
            <person name="Roberts A."/>
            <person name="Saif S."/>
            <person name="Shea T."/>
            <person name="Sisk P."/>
            <person name="Sykes S."/>
            <person name="Wortman J."/>
            <person name="Nusbaum C."/>
            <person name="Birren B."/>
        </authorList>
    </citation>
    <scope>NUCLEOTIDE SEQUENCE [LARGE SCALE GENOMIC DNA]</scope>
    <source>
        <strain evidence="4">maculatus3</strain>
    </source>
</reference>
<name>A0A182SR31_9DIPT</name>
<dbReference type="PROSITE" id="PS50835">
    <property type="entry name" value="IG_LIKE"/>
    <property type="match status" value="1"/>
</dbReference>
<proteinExistence type="predicted"/>
<protein>
    <recommendedName>
        <fullName evidence="2">Ig-like domain-containing protein</fullName>
    </recommendedName>
</protein>
<evidence type="ECO:0000313" key="4">
    <source>
        <dbReference type="Proteomes" id="UP000075901"/>
    </source>
</evidence>
<accession>A0A182SR31</accession>
<dbReference type="InterPro" id="IPR007110">
    <property type="entry name" value="Ig-like_dom"/>
</dbReference>
<dbReference type="AlphaFoldDB" id="A0A182SR31"/>
<reference evidence="3" key="2">
    <citation type="submission" date="2020-05" db="UniProtKB">
        <authorList>
            <consortium name="EnsemblMetazoa"/>
        </authorList>
    </citation>
    <scope>IDENTIFICATION</scope>
    <source>
        <strain evidence="3">maculatus3</strain>
    </source>
</reference>
<sequence>MCSVSGRTEWRPAIISTDTVGPEIVFSSTFDAQRLPPTKLTILDELGAAVLNNVVGPYRENADINLTCISSGGQPAPKVTWWREHALLDDSYLVLPDGTVKNVLYLEKLSRHDLHTTDDIVRFQGTSFGVSKDD</sequence>
<dbReference type="PANTHER" id="PTHR23278">
    <property type="entry name" value="SIDESTEP PROTEIN"/>
    <property type="match status" value="1"/>
</dbReference>
<evidence type="ECO:0000256" key="1">
    <source>
        <dbReference type="ARBA" id="ARBA00023157"/>
    </source>
</evidence>
<organism evidence="3 4">
    <name type="scientific">Anopheles maculatus</name>
    <dbReference type="NCBI Taxonomy" id="74869"/>
    <lineage>
        <taxon>Eukaryota</taxon>
        <taxon>Metazoa</taxon>
        <taxon>Ecdysozoa</taxon>
        <taxon>Arthropoda</taxon>
        <taxon>Hexapoda</taxon>
        <taxon>Insecta</taxon>
        <taxon>Pterygota</taxon>
        <taxon>Neoptera</taxon>
        <taxon>Endopterygota</taxon>
        <taxon>Diptera</taxon>
        <taxon>Nematocera</taxon>
        <taxon>Culicoidea</taxon>
        <taxon>Culicidae</taxon>
        <taxon>Anophelinae</taxon>
        <taxon>Anopheles</taxon>
        <taxon>Anopheles maculatus group</taxon>
    </lineage>
</organism>
<keyword evidence="4" id="KW-1185">Reference proteome</keyword>
<dbReference type="VEuPathDB" id="VectorBase:AMAM011715"/>
<dbReference type="Pfam" id="PF08205">
    <property type="entry name" value="C2-set_2"/>
    <property type="match status" value="1"/>
</dbReference>
<dbReference type="PANTHER" id="PTHR23278:SF2">
    <property type="entry name" value="SIDESTEP V, ISOFORM B"/>
    <property type="match status" value="1"/>
</dbReference>
<dbReference type="InterPro" id="IPR013783">
    <property type="entry name" value="Ig-like_fold"/>
</dbReference>
<dbReference type="InterPro" id="IPR036179">
    <property type="entry name" value="Ig-like_dom_sf"/>
</dbReference>
<dbReference type="InterPro" id="IPR013162">
    <property type="entry name" value="CD80_C2-set"/>
</dbReference>